<evidence type="ECO:0000259" key="2">
    <source>
        <dbReference type="Pfam" id="PF00656"/>
    </source>
</evidence>
<keyword evidence="4" id="KW-1185">Reference proteome</keyword>
<gene>
    <name evidence="3" type="ORF">LSALG_LOCUS19453</name>
</gene>
<dbReference type="GO" id="GO:0006508">
    <property type="term" value="P:proteolysis"/>
    <property type="evidence" value="ECO:0007669"/>
    <property type="project" value="InterPro"/>
</dbReference>
<dbReference type="Pfam" id="PF00656">
    <property type="entry name" value="Peptidase_C14"/>
    <property type="match status" value="1"/>
</dbReference>
<dbReference type="Proteomes" id="UP001177003">
    <property type="component" value="Chromosome 4"/>
</dbReference>
<dbReference type="GO" id="GO:0004197">
    <property type="term" value="F:cysteine-type endopeptidase activity"/>
    <property type="evidence" value="ECO:0007669"/>
    <property type="project" value="InterPro"/>
</dbReference>
<dbReference type="PANTHER" id="PTHR48104">
    <property type="entry name" value="METACASPASE-4"/>
    <property type="match status" value="1"/>
</dbReference>
<dbReference type="GO" id="GO:0005737">
    <property type="term" value="C:cytoplasm"/>
    <property type="evidence" value="ECO:0007669"/>
    <property type="project" value="TreeGrafter"/>
</dbReference>
<reference evidence="3" key="1">
    <citation type="submission" date="2023-04" db="EMBL/GenBank/DDBJ databases">
        <authorList>
            <person name="Vijverberg K."/>
            <person name="Xiong W."/>
            <person name="Schranz E."/>
        </authorList>
    </citation>
    <scope>NUCLEOTIDE SEQUENCE</scope>
</reference>
<dbReference type="InterPro" id="IPR011600">
    <property type="entry name" value="Pept_C14_caspase"/>
</dbReference>
<evidence type="ECO:0000313" key="4">
    <source>
        <dbReference type="Proteomes" id="UP001177003"/>
    </source>
</evidence>
<dbReference type="AlphaFoldDB" id="A0AA35YSY1"/>
<sequence length="103" mass="11529">MIVVLMWHPPHMWYVVGITDDLIDGDNSYTHPTGCNIRQALDELVHSAEPGDFLIVHDSGHDTHLPAETGDDDDTGYDECIVSSDFNLINRMILALRNLLVVD</sequence>
<dbReference type="InterPro" id="IPR050452">
    <property type="entry name" value="Metacaspase"/>
</dbReference>
<feature type="domain" description="Peptidase C14 caspase" evidence="2">
    <location>
        <begin position="29"/>
        <end position="92"/>
    </location>
</feature>
<comment type="similarity">
    <text evidence="1">Belongs to the peptidase C14B family.</text>
</comment>
<dbReference type="EMBL" id="OX465080">
    <property type="protein sequence ID" value="CAI9279666.1"/>
    <property type="molecule type" value="Genomic_DNA"/>
</dbReference>
<accession>A0AA35YSY1</accession>
<evidence type="ECO:0000256" key="1">
    <source>
        <dbReference type="ARBA" id="ARBA00009005"/>
    </source>
</evidence>
<dbReference type="PANTHER" id="PTHR48104:SF47">
    <property type="entry name" value="METACASPASE 4-RELATED"/>
    <property type="match status" value="1"/>
</dbReference>
<proteinExistence type="inferred from homology"/>
<name>A0AA35YSY1_LACSI</name>
<dbReference type="Gene3D" id="3.40.50.12660">
    <property type="match status" value="1"/>
</dbReference>
<protein>
    <recommendedName>
        <fullName evidence="2">Peptidase C14 caspase domain-containing protein</fullName>
    </recommendedName>
</protein>
<organism evidence="3 4">
    <name type="scientific">Lactuca saligna</name>
    <name type="common">Willowleaf lettuce</name>
    <dbReference type="NCBI Taxonomy" id="75948"/>
    <lineage>
        <taxon>Eukaryota</taxon>
        <taxon>Viridiplantae</taxon>
        <taxon>Streptophyta</taxon>
        <taxon>Embryophyta</taxon>
        <taxon>Tracheophyta</taxon>
        <taxon>Spermatophyta</taxon>
        <taxon>Magnoliopsida</taxon>
        <taxon>eudicotyledons</taxon>
        <taxon>Gunneridae</taxon>
        <taxon>Pentapetalae</taxon>
        <taxon>asterids</taxon>
        <taxon>campanulids</taxon>
        <taxon>Asterales</taxon>
        <taxon>Asteraceae</taxon>
        <taxon>Cichorioideae</taxon>
        <taxon>Cichorieae</taxon>
        <taxon>Lactucinae</taxon>
        <taxon>Lactuca</taxon>
    </lineage>
</organism>
<evidence type="ECO:0000313" key="3">
    <source>
        <dbReference type="EMBL" id="CAI9279666.1"/>
    </source>
</evidence>